<dbReference type="EMBL" id="MU003496">
    <property type="protein sequence ID" value="KAF2475378.1"/>
    <property type="molecule type" value="Genomic_DNA"/>
</dbReference>
<keyword evidence="2" id="KW-1185">Reference proteome</keyword>
<proteinExistence type="predicted"/>
<gene>
    <name evidence="1" type="ORF">BDR25DRAFT_213443</name>
</gene>
<dbReference type="Proteomes" id="UP000799755">
    <property type="component" value="Unassembled WGS sequence"/>
</dbReference>
<organism evidence="1 2">
    <name type="scientific">Lindgomyces ingoldianus</name>
    <dbReference type="NCBI Taxonomy" id="673940"/>
    <lineage>
        <taxon>Eukaryota</taxon>
        <taxon>Fungi</taxon>
        <taxon>Dikarya</taxon>
        <taxon>Ascomycota</taxon>
        <taxon>Pezizomycotina</taxon>
        <taxon>Dothideomycetes</taxon>
        <taxon>Pleosporomycetidae</taxon>
        <taxon>Pleosporales</taxon>
        <taxon>Lindgomycetaceae</taxon>
        <taxon>Lindgomyces</taxon>
    </lineage>
</organism>
<sequence length="213" mass="23543">MTATHIRYGKFDGKPACLVVVQFDFIPTYQTRFKYIEIELKIVRGAGSSIITYQPHSWEGKAGALPVEQTSKFGSQVGGSGGGATAGLDTGYERRTERTEIKKARIFSVLEDSTVMWRLSENDVTREGVPNPFRAALIVETDGKFSIRVKYEANMSRSVDPRSWRSAHARLTEPLDLSQSSVGQGVGPVVVGIDEMEKGSFNLSDFALTEWDL</sequence>
<accession>A0ACB6R7Y2</accession>
<reference evidence="1" key="1">
    <citation type="journal article" date="2020" name="Stud. Mycol.">
        <title>101 Dothideomycetes genomes: a test case for predicting lifestyles and emergence of pathogens.</title>
        <authorList>
            <person name="Haridas S."/>
            <person name="Albert R."/>
            <person name="Binder M."/>
            <person name="Bloem J."/>
            <person name="Labutti K."/>
            <person name="Salamov A."/>
            <person name="Andreopoulos B."/>
            <person name="Baker S."/>
            <person name="Barry K."/>
            <person name="Bills G."/>
            <person name="Bluhm B."/>
            <person name="Cannon C."/>
            <person name="Castanera R."/>
            <person name="Culley D."/>
            <person name="Daum C."/>
            <person name="Ezra D."/>
            <person name="Gonzalez J."/>
            <person name="Henrissat B."/>
            <person name="Kuo A."/>
            <person name="Liang C."/>
            <person name="Lipzen A."/>
            <person name="Lutzoni F."/>
            <person name="Magnuson J."/>
            <person name="Mondo S."/>
            <person name="Nolan M."/>
            <person name="Ohm R."/>
            <person name="Pangilinan J."/>
            <person name="Park H.-J."/>
            <person name="Ramirez L."/>
            <person name="Alfaro M."/>
            <person name="Sun H."/>
            <person name="Tritt A."/>
            <person name="Yoshinaga Y."/>
            <person name="Zwiers L.-H."/>
            <person name="Turgeon B."/>
            <person name="Goodwin S."/>
            <person name="Spatafora J."/>
            <person name="Crous P."/>
            <person name="Grigoriev I."/>
        </authorList>
    </citation>
    <scope>NUCLEOTIDE SEQUENCE</scope>
    <source>
        <strain evidence="1">ATCC 200398</strain>
    </source>
</reference>
<evidence type="ECO:0000313" key="1">
    <source>
        <dbReference type="EMBL" id="KAF2475378.1"/>
    </source>
</evidence>
<comment type="caution">
    <text evidence="1">The sequence shown here is derived from an EMBL/GenBank/DDBJ whole genome shotgun (WGS) entry which is preliminary data.</text>
</comment>
<protein>
    <submittedName>
        <fullName evidence="1">Uncharacterized protein</fullName>
    </submittedName>
</protein>
<name>A0ACB6R7Y2_9PLEO</name>
<evidence type="ECO:0000313" key="2">
    <source>
        <dbReference type="Proteomes" id="UP000799755"/>
    </source>
</evidence>